<dbReference type="AlphaFoldDB" id="A0A8H3BKM9"/>
<evidence type="ECO:0000259" key="3">
    <source>
        <dbReference type="PROSITE" id="PS00497"/>
    </source>
</evidence>
<dbReference type="SUPFAM" id="SSF48056">
    <property type="entry name" value="Di-copper centre-containing domain"/>
    <property type="match status" value="1"/>
</dbReference>
<dbReference type="PANTHER" id="PTHR11474">
    <property type="entry name" value="TYROSINASE FAMILY MEMBER"/>
    <property type="match status" value="1"/>
</dbReference>
<dbReference type="InterPro" id="IPR050316">
    <property type="entry name" value="Tyrosinase/Hemocyanin"/>
</dbReference>
<dbReference type="GO" id="GO:0046872">
    <property type="term" value="F:metal ion binding"/>
    <property type="evidence" value="ECO:0007669"/>
    <property type="project" value="UniProtKB-KW"/>
</dbReference>
<gene>
    <name evidence="5" type="ORF">RDB_LOCUS67317</name>
</gene>
<proteinExistence type="predicted"/>
<evidence type="ECO:0000259" key="4">
    <source>
        <dbReference type="PROSITE" id="PS00498"/>
    </source>
</evidence>
<dbReference type="EMBL" id="CAJMWY010001159">
    <property type="protein sequence ID" value="CAE6460089.1"/>
    <property type="molecule type" value="Genomic_DNA"/>
</dbReference>
<protein>
    <recommendedName>
        <fullName evidence="3 4">Tyrosinase copper-binding domain-containing protein</fullName>
    </recommendedName>
</protein>
<feature type="domain" description="Tyrosinase copper-binding" evidence="4">
    <location>
        <begin position="310"/>
        <end position="321"/>
    </location>
</feature>
<dbReference type="PANTHER" id="PTHR11474:SF126">
    <property type="entry name" value="TYROSINASE-LIKE PROTEIN TYR-1-RELATED"/>
    <property type="match status" value="1"/>
</dbReference>
<dbReference type="InterPro" id="IPR002227">
    <property type="entry name" value="Tyrosinase_Cu-bd"/>
</dbReference>
<evidence type="ECO:0000256" key="2">
    <source>
        <dbReference type="ARBA" id="ARBA00023008"/>
    </source>
</evidence>
<reference evidence="5" key="1">
    <citation type="submission" date="2021-01" db="EMBL/GenBank/DDBJ databases">
        <authorList>
            <person name="Kaushik A."/>
        </authorList>
    </citation>
    <scope>NUCLEOTIDE SEQUENCE</scope>
    <source>
        <strain evidence="5">AG4-RS23</strain>
    </source>
</reference>
<accession>A0A8H3BKM9</accession>
<feature type="domain" description="Tyrosinase copper-binding" evidence="3">
    <location>
        <begin position="162"/>
        <end position="179"/>
    </location>
</feature>
<evidence type="ECO:0000256" key="1">
    <source>
        <dbReference type="ARBA" id="ARBA00022723"/>
    </source>
</evidence>
<evidence type="ECO:0000313" key="5">
    <source>
        <dbReference type="EMBL" id="CAE6460089.1"/>
    </source>
</evidence>
<dbReference type="InterPro" id="IPR008922">
    <property type="entry name" value="Di-copper_centre_dom_sf"/>
</dbReference>
<dbReference type="Proteomes" id="UP000663861">
    <property type="component" value="Unassembled WGS sequence"/>
</dbReference>
<dbReference type="PROSITE" id="PS00497">
    <property type="entry name" value="TYROSINASE_1"/>
    <property type="match status" value="1"/>
</dbReference>
<keyword evidence="1" id="KW-0479">Metal-binding</keyword>
<name>A0A8H3BKM9_9AGAM</name>
<dbReference type="PROSITE" id="PS00498">
    <property type="entry name" value="TYROSINASE_2"/>
    <property type="match status" value="1"/>
</dbReference>
<keyword evidence="2" id="KW-0186">Copper</keyword>
<organism evidence="5 6">
    <name type="scientific">Rhizoctonia solani</name>
    <dbReference type="NCBI Taxonomy" id="456999"/>
    <lineage>
        <taxon>Eukaryota</taxon>
        <taxon>Fungi</taxon>
        <taxon>Dikarya</taxon>
        <taxon>Basidiomycota</taxon>
        <taxon>Agaricomycotina</taxon>
        <taxon>Agaricomycetes</taxon>
        <taxon>Cantharellales</taxon>
        <taxon>Ceratobasidiaceae</taxon>
        <taxon>Rhizoctonia</taxon>
    </lineage>
</organism>
<evidence type="ECO:0000313" key="6">
    <source>
        <dbReference type="Proteomes" id="UP000663861"/>
    </source>
</evidence>
<dbReference type="GO" id="GO:0016491">
    <property type="term" value="F:oxidoreductase activity"/>
    <property type="evidence" value="ECO:0007669"/>
    <property type="project" value="InterPro"/>
</dbReference>
<dbReference type="Gene3D" id="1.10.1280.10">
    <property type="entry name" value="Di-copper center containing domain from catechol oxidase"/>
    <property type="match status" value="1"/>
</dbReference>
<dbReference type="PRINTS" id="PR00092">
    <property type="entry name" value="TYROSINASE"/>
</dbReference>
<sequence length="395" mass="44894">MYRNCVTFYGNKSVRCRRAATGLSVIELPGYRTNLYNAQAVVLVESINSAPSRAKTASASALTQYSHTTLTSSTMLGFWIALLSILPVALSAPVTGSTKDAGECTNPAIRREWRTLSQDQRDKFHEAVKCLQDKPSALSVAESKNLYDDFSYVHYTINQTIHHVSSFFPWHRYFLVLREQAMAECGYSDPMPYWDWTRESTPETFKNSELFDVKKGFGGDGTGKTNWTDGLCVEDGPYAGLHVNIPEPHCLTRQFNISEQVMTNWSKSVVDEIMEYTEYLDFWNNTERHPHDNLHRTVSGDLKRQYSSNDPLFFLHHAQIDRLWTIWQGRNETRLHDYAGNTIQNMNGNIASLSDELATLGFAPGRDVMSVMDTMANGLCYTYDDAGDWTYDDKN</sequence>
<comment type="caution">
    <text evidence="5">The sequence shown here is derived from an EMBL/GenBank/DDBJ whole genome shotgun (WGS) entry which is preliminary data.</text>
</comment>
<dbReference type="Pfam" id="PF00264">
    <property type="entry name" value="Tyrosinase"/>
    <property type="match status" value="1"/>
</dbReference>